<dbReference type="RefSeq" id="WP_218282798.1">
    <property type="nucleotide sequence ID" value="NZ_CP078093.1"/>
</dbReference>
<dbReference type="InterPro" id="IPR002501">
    <property type="entry name" value="PsdUridine_synth_N"/>
</dbReference>
<keyword evidence="9" id="KW-1185">Reference proteome</keyword>
<dbReference type="GO" id="GO:0160148">
    <property type="term" value="F:tRNA pseudouridine(55) synthase activity"/>
    <property type="evidence" value="ECO:0007669"/>
    <property type="project" value="UniProtKB-EC"/>
</dbReference>
<dbReference type="InterPro" id="IPR032819">
    <property type="entry name" value="TruB_C"/>
</dbReference>
<comment type="catalytic activity">
    <reaction evidence="1 5">
        <text>uridine(55) in tRNA = pseudouridine(55) in tRNA</text>
        <dbReference type="Rhea" id="RHEA:42532"/>
        <dbReference type="Rhea" id="RHEA-COMP:10101"/>
        <dbReference type="Rhea" id="RHEA-COMP:10102"/>
        <dbReference type="ChEBI" id="CHEBI:65314"/>
        <dbReference type="ChEBI" id="CHEBI:65315"/>
        <dbReference type="EC" id="5.4.99.25"/>
    </reaction>
</comment>
<organism evidence="8 9">
    <name type="scientific">Crassaminicella indica</name>
    <dbReference type="NCBI Taxonomy" id="2855394"/>
    <lineage>
        <taxon>Bacteria</taxon>
        <taxon>Bacillati</taxon>
        <taxon>Bacillota</taxon>
        <taxon>Clostridia</taxon>
        <taxon>Eubacteriales</taxon>
        <taxon>Clostridiaceae</taxon>
        <taxon>Crassaminicella</taxon>
    </lineage>
</organism>
<evidence type="ECO:0000259" key="7">
    <source>
        <dbReference type="Pfam" id="PF16198"/>
    </source>
</evidence>
<feature type="active site" description="Nucleophile" evidence="5">
    <location>
        <position position="38"/>
    </location>
</feature>
<evidence type="ECO:0000256" key="4">
    <source>
        <dbReference type="ARBA" id="ARBA00023235"/>
    </source>
</evidence>
<dbReference type="PANTHER" id="PTHR13767">
    <property type="entry name" value="TRNA-PSEUDOURIDINE SYNTHASE"/>
    <property type="match status" value="1"/>
</dbReference>
<name>A0ABX8RBD4_9CLOT</name>
<dbReference type="Pfam" id="PF01509">
    <property type="entry name" value="TruB_N"/>
    <property type="match status" value="1"/>
</dbReference>
<evidence type="ECO:0000256" key="2">
    <source>
        <dbReference type="ARBA" id="ARBA00005642"/>
    </source>
</evidence>
<dbReference type="EC" id="5.4.99.25" evidence="5"/>
<evidence type="ECO:0000259" key="6">
    <source>
        <dbReference type="Pfam" id="PF01509"/>
    </source>
</evidence>
<protein>
    <recommendedName>
        <fullName evidence="5">tRNA pseudouridine synthase B</fullName>
        <ecNumber evidence="5">5.4.99.25</ecNumber>
    </recommendedName>
    <alternativeName>
        <fullName evidence="5">tRNA pseudouridine(55) synthase</fullName>
        <shortName evidence="5">Psi55 synthase</shortName>
    </alternativeName>
    <alternativeName>
        <fullName evidence="5">tRNA pseudouridylate synthase</fullName>
    </alternativeName>
    <alternativeName>
        <fullName evidence="5">tRNA-uridine isomerase</fullName>
    </alternativeName>
</protein>
<comment type="similarity">
    <text evidence="2 5">Belongs to the pseudouridine synthase TruB family. Type 1 subfamily.</text>
</comment>
<dbReference type="CDD" id="cd02573">
    <property type="entry name" value="PseudoU_synth_EcTruB"/>
    <property type="match status" value="1"/>
</dbReference>
<keyword evidence="4 5" id="KW-0413">Isomerase</keyword>
<accession>A0ABX8RBD4</accession>
<dbReference type="EMBL" id="CP078093">
    <property type="protein sequence ID" value="QXM06101.1"/>
    <property type="molecule type" value="Genomic_DNA"/>
</dbReference>
<evidence type="ECO:0000313" key="9">
    <source>
        <dbReference type="Proteomes" id="UP000886818"/>
    </source>
</evidence>
<dbReference type="PROSITE" id="PS50890">
    <property type="entry name" value="PUA"/>
    <property type="match status" value="1"/>
</dbReference>
<evidence type="ECO:0000256" key="1">
    <source>
        <dbReference type="ARBA" id="ARBA00000385"/>
    </source>
</evidence>
<sequence length="297" mass="34202">MKGIINILKPPNMTSHDVVYAVRKILKTKKVGHTGTLDPMAAGVLPICVGSATKISTYLLNDKKKYRCEMVLGHNTDTQDRWGKIINTRPVKVNKKDIMDAFDAFKGEVYQIPPMYSALKHKGKKLYELAREGKEIHREPRKIFIYELDIIHMDGNVILFDVLCSKGTYVRTLCEDIGNYLNCGAYMSFLLRTKSGKFKLNDSITLETLVNLPIEEICSNYMFSMDYPLKDMSRVNIKKQSEKYLLNGNNLYMKNIASYDALKDDDMVRLYVEDRFIALGRVKKNEELYIDVHKVFL</sequence>
<feature type="domain" description="Pseudouridine synthase II N-terminal" evidence="6">
    <location>
        <begin position="23"/>
        <end position="170"/>
    </location>
</feature>
<feature type="domain" description="tRNA pseudouridylate synthase B C-terminal" evidence="7">
    <location>
        <begin position="171"/>
        <end position="211"/>
    </location>
</feature>
<dbReference type="PANTHER" id="PTHR13767:SF2">
    <property type="entry name" value="PSEUDOURIDYLATE SYNTHASE TRUB1"/>
    <property type="match status" value="1"/>
</dbReference>
<dbReference type="Pfam" id="PF16198">
    <property type="entry name" value="TruB_C_2"/>
    <property type="match status" value="1"/>
</dbReference>
<dbReference type="NCBIfam" id="TIGR00431">
    <property type="entry name" value="TruB"/>
    <property type="match status" value="1"/>
</dbReference>
<reference evidence="8" key="1">
    <citation type="submission" date="2021-07" db="EMBL/GenBank/DDBJ databases">
        <title>Complete genome sequence of Crassaminicella sp. 143-21, isolated from a deep-sea hydrothermal vent.</title>
        <authorList>
            <person name="Li X."/>
        </authorList>
    </citation>
    <scope>NUCLEOTIDE SEQUENCE</scope>
    <source>
        <strain evidence="8">143-21</strain>
    </source>
</reference>
<dbReference type="CDD" id="cd07953">
    <property type="entry name" value="PUA"/>
    <property type="match status" value="1"/>
</dbReference>
<comment type="function">
    <text evidence="5">Responsible for synthesis of pseudouridine from uracil-55 in the psi GC loop of transfer RNAs.</text>
</comment>
<dbReference type="Proteomes" id="UP000886818">
    <property type="component" value="Chromosome"/>
</dbReference>
<dbReference type="InterPro" id="IPR014780">
    <property type="entry name" value="tRNA_psdUridine_synth_TruB"/>
</dbReference>
<evidence type="ECO:0000256" key="3">
    <source>
        <dbReference type="ARBA" id="ARBA00022694"/>
    </source>
</evidence>
<proteinExistence type="inferred from homology"/>
<dbReference type="HAMAP" id="MF_01080">
    <property type="entry name" value="TruB_bact"/>
    <property type="match status" value="1"/>
</dbReference>
<keyword evidence="3 5" id="KW-0819">tRNA processing</keyword>
<gene>
    <name evidence="5 8" type="primary">truB</name>
    <name evidence="8" type="ORF">KVH43_12225</name>
</gene>
<evidence type="ECO:0000313" key="8">
    <source>
        <dbReference type="EMBL" id="QXM06101.1"/>
    </source>
</evidence>
<evidence type="ECO:0000256" key="5">
    <source>
        <dbReference type="HAMAP-Rule" id="MF_01080"/>
    </source>
</evidence>